<dbReference type="InterPro" id="IPR017896">
    <property type="entry name" value="4Fe4S_Fe-S-bd"/>
</dbReference>
<dbReference type="SUPFAM" id="SSF54292">
    <property type="entry name" value="2Fe-2S ferredoxin-like"/>
    <property type="match status" value="1"/>
</dbReference>
<dbReference type="InterPro" id="IPR001041">
    <property type="entry name" value="2Fe-2S_ferredoxin-type"/>
</dbReference>
<comment type="caution">
    <text evidence="7">The sequence shown here is derived from an EMBL/GenBank/DDBJ whole genome shotgun (WGS) entry which is preliminary data.</text>
</comment>
<dbReference type="SUPFAM" id="SSF51905">
    <property type="entry name" value="FAD/NAD(P)-binding domain"/>
    <property type="match status" value="1"/>
</dbReference>
<dbReference type="Gene3D" id="3.30.70.20">
    <property type="match status" value="1"/>
</dbReference>
<dbReference type="PRINTS" id="PR00411">
    <property type="entry name" value="PNDRDTASEI"/>
</dbReference>
<dbReference type="CDD" id="cd00207">
    <property type="entry name" value="fer2"/>
    <property type="match status" value="1"/>
</dbReference>
<dbReference type="SUPFAM" id="SSF54862">
    <property type="entry name" value="4Fe-4S ferredoxins"/>
    <property type="match status" value="1"/>
</dbReference>
<evidence type="ECO:0000259" key="6">
    <source>
        <dbReference type="PROSITE" id="PS51379"/>
    </source>
</evidence>
<sequence length="718" mass="77212">MTTTYRIDSHPILPTAPRAPVPFSWQGRALTAGEGETIAAALFANGIRTFGHHHKDGSPQGIFCANGQCAQCLVLADGRPVKACMVRVRPGMRVEPLDGLPELPPGASHPPRAGTIREVAVPVLIIGGGPAGLSAAAELGRLGIETLLVDDKHRLGGKLVLQTHRFFGSVEAVWAGRRGIDIATLLEEQVRAHPSVSVWLNSTALAVFSDGKVGVLRGDEYVLVRPEVLLVATGAREKSLVFPGNTLPGVYGAGAFQTLVNRDLIRPARRLFIVGGGNVGLIAGYHALQAGITVVGLVEAMAECGGYKVHKDKLVRMGVPVYTRHTIVRANGRDEVESVTVAAVDEQFRPVPGTERTFACDTVLIAVGLDPVDELYRRARAFGMRAFVAGDAEEIAEASAAIFSGRIAGREVARALGHPVDEVPEEWRHMAGILKSKPGAVTPECPPQAEEGVFPVFHCTQEIPCNPCTAACLHGLIRIDPGDIRRTPRFTPRNEQGRRCGGCERCVAHCPGLAITLVDFRRDPYFPTVTIPYEFLKDTIRTGDMVTVLDTTGHELGEAVVQDLRIHESNDRTLLVRVRAPKAIATRIAGIRVQQPEEGMPEERYVPRMQDDAILCRCNRVRAGEVRELVRRGYRDLNQIKAVTGAGMGACGGKTCGTLMLRLLREEGVGPEEVTPMTLRPLFVEVELARFAGAVREQAGGAGTASESTGGKEGRSDA</sequence>
<keyword evidence="8" id="KW-1185">Reference proteome</keyword>
<dbReference type="InterPro" id="IPR007419">
    <property type="entry name" value="BFD-like_2Fe2S-bd_dom"/>
</dbReference>
<evidence type="ECO:0000256" key="1">
    <source>
        <dbReference type="ARBA" id="ARBA00022723"/>
    </source>
</evidence>
<dbReference type="PROSITE" id="PS00198">
    <property type="entry name" value="4FE4S_FER_1"/>
    <property type="match status" value="1"/>
</dbReference>
<dbReference type="PROSITE" id="PS00197">
    <property type="entry name" value="2FE2S_FER_1"/>
    <property type="match status" value="1"/>
</dbReference>
<evidence type="ECO:0000256" key="3">
    <source>
        <dbReference type="ARBA" id="ARBA00023004"/>
    </source>
</evidence>
<dbReference type="Gene3D" id="3.50.50.60">
    <property type="entry name" value="FAD/NAD(P)-binding domain"/>
    <property type="match status" value="1"/>
</dbReference>
<dbReference type="CDD" id="cd19946">
    <property type="entry name" value="GlpA-like_Fer2_BFD-like"/>
    <property type="match status" value="1"/>
</dbReference>
<evidence type="ECO:0000256" key="4">
    <source>
        <dbReference type="ARBA" id="ARBA00023014"/>
    </source>
</evidence>
<evidence type="ECO:0000313" key="8">
    <source>
        <dbReference type="Proteomes" id="UP001519289"/>
    </source>
</evidence>
<dbReference type="RefSeq" id="WP_209466749.1">
    <property type="nucleotide sequence ID" value="NZ_JAGGLG010000015.1"/>
</dbReference>
<feature type="domain" description="4Fe-4S ferredoxin-type" evidence="6">
    <location>
        <begin position="490"/>
        <end position="520"/>
    </location>
</feature>
<dbReference type="InterPro" id="IPR017900">
    <property type="entry name" value="4Fe4S_Fe_S_CS"/>
</dbReference>
<gene>
    <name evidence="7" type="ORF">J2Z79_002038</name>
</gene>
<dbReference type="PANTHER" id="PTHR42949:SF3">
    <property type="entry name" value="ANAEROBIC GLYCEROL-3-PHOSPHATE DEHYDROGENASE SUBUNIT B"/>
    <property type="match status" value="1"/>
</dbReference>
<feature type="region of interest" description="Disordered" evidence="5">
    <location>
        <begin position="697"/>
        <end position="718"/>
    </location>
</feature>
<reference evidence="7 8" key="1">
    <citation type="submission" date="2021-03" db="EMBL/GenBank/DDBJ databases">
        <title>Genomic Encyclopedia of Type Strains, Phase IV (KMG-IV): sequencing the most valuable type-strain genomes for metagenomic binning, comparative biology and taxonomic classification.</title>
        <authorList>
            <person name="Goeker M."/>
        </authorList>
    </citation>
    <scope>NUCLEOTIDE SEQUENCE [LARGE SCALE GENOMIC DNA]</scope>
    <source>
        <strain evidence="7 8">DSM 27138</strain>
    </source>
</reference>
<dbReference type="InterPro" id="IPR041854">
    <property type="entry name" value="BFD-like_2Fe2S-bd_dom_sf"/>
</dbReference>
<protein>
    <submittedName>
        <fullName evidence="7">NADPH-dependent 2,4-dienoyl-CoA reductase/sulfur reductase-like enzyme/ferredoxin</fullName>
    </submittedName>
</protein>
<dbReference type="PANTHER" id="PTHR42949">
    <property type="entry name" value="ANAEROBIC GLYCEROL-3-PHOSPHATE DEHYDROGENASE SUBUNIT B"/>
    <property type="match status" value="1"/>
</dbReference>
<dbReference type="InterPro" id="IPR006058">
    <property type="entry name" value="2Fe2S_fd_BS"/>
</dbReference>
<dbReference type="Pfam" id="PF07992">
    <property type="entry name" value="Pyr_redox_2"/>
    <property type="match status" value="1"/>
</dbReference>
<dbReference type="Gene3D" id="1.10.10.1100">
    <property type="entry name" value="BFD-like [2Fe-2S]-binding domain"/>
    <property type="match status" value="1"/>
</dbReference>
<dbReference type="InterPro" id="IPR036188">
    <property type="entry name" value="FAD/NAD-bd_sf"/>
</dbReference>
<dbReference type="Pfam" id="PF04324">
    <property type="entry name" value="Fer2_BFD"/>
    <property type="match status" value="1"/>
</dbReference>
<dbReference type="InterPro" id="IPR036010">
    <property type="entry name" value="2Fe-2S_ferredoxin-like_sf"/>
</dbReference>
<dbReference type="Gene3D" id="3.40.50.720">
    <property type="entry name" value="NAD(P)-binding Rossmann-like Domain"/>
    <property type="match status" value="1"/>
</dbReference>
<keyword evidence="3" id="KW-0408">Iron</keyword>
<dbReference type="Pfam" id="PF13510">
    <property type="entry name" value="Fer2_4"/>
    <property type="match status" value="1"/>
</dbReference>
<dbReference type="EMBL" id="JAGGLG010000015">
    <property type="protein sequence ID" value="MBP2018623.1"/>
    <property type="molecule type" value="Genomic_DNA"/>
</dbReference>
<keyword evidence="1" id="KW-0479">Metal-binding</keyword>
<dbReference type="PROSITE" id="PS51379">
    <property type="entry name" value="4FE4S_FER_2"/>
    <property type="match status" value="1"/>
</dbReference>
<name>A0ABS4JSW7_9FIRM</name>
<dbReference type="Proteomes" id="UP001519289">
    <property type="component" value="Unassembled WGS sequence"/>
</dbReference>
<evidence type="ECO:0000256" key="2">
    <source>
        <dbReference type="ARBA" id="ARBA00023002"/>
    </source>
</evidence>
<evidence type="ECO:0000256" key="5">
    <source>
        <dbReference type="SAM" id="MobiDB-lite"/>
    </source>
</evidence>
<keyword evidence="2" id="KW-0560">Oxidoreductase</keyword>
<dbReference type="InterPro" id="IPR051691">
    <property type="entry name" value="Metab_Enz_Cyan_OpOx_G3PDH"/>
</dbReference>
<dbReference type="PRINTS" id="PR00368">
    <property type="entry name" value="FADPNR"/>
</dbReference>
<evidence type="ECO:0000313" key="7">
    <source>
        <dbReference type="EMBL" id="MBP2018623.1"/>
    </source>
</evidence>
<accession>A0ABS4JSW7</accession>
<dbReference type="InterPro" id="IPR023753">
    <property type="entry name" value="FAD/NAD-binding_dom"/>
</dbReference>
<dbReference type="InterPro" id="IPR042204">
    <property type="entry name" value="2Fe-2S-bd_N"/>
</dbReference>
<keyword evidence="4" id="KW-0411">Iron-sulfur</keyword>
<proteinExistence type="predicted"/>
<organism evidence="7 8">
    <name type="scientific">Symbiobacterium terraclitae</name>
    <dbReference type="NCBI Taxonomy" id="557451"/>
    <lineage>
        <taxon>Bacteria</taxon>
        <taxon>Bacillati</taxon>
        <taxon>Bacillota</taxon>
        <taxon>Clostridia</taxon>
        <taxon>Eubacteriales</taxon>
        <taxon>Symbiobacteriaceae</taxon>
        <taxon>Symbiobacterium</taxon>
    </lineage>
</organism>
<dbReference type="Gene3D" id="3.10.20.440">
    <property type="entry name" value="2Fe-2S iron-sulphur cluster binding domain, sarcosine oxidase, alpha subunit, N-terminal domain"/>
    <property type="match status" value="1"/>
</dbReference>